<dbReference type="EMBL" id="LELK01000001">
    <property type="protein sequence ID" value="KMM39539.1"/>
    <property type="molecule type" value="Genomic_DNA"/>
</dbReference>
<dbReference type="Proteomes" id="UP000035996">
    <property type="component" value="Unassembled WGS sequence"/>
</dbReference>
<evidence type="ECO:0000313" key="6">
    <source>
        <dbReference type="EMBL" id="KMM39539.1"/>
    </source>
</evidence>
<dbReference type="STRING" id="157733.AB986_10210"/>
<keyword evidence="7" id="KW-1185">Reference proteome</keyword>
<name>A0A0J6D5G8_9BACL</name>
<dbReference type="SUPFAM" id="SSF46689">
    <property type="entry name" value="Homeodomain-like"/>
    <property type="match status" value="1"/>
</dbReference>
<sequence>MTNRKEEIISATAGLIHGKGYESTRLSDILSEANIGKGQFYHYFSSKRDLGIAVVDHFVETWQRDLIQNILQTDDSARSKLDKMLSWAIQYHESQANMHGCPFGNLALEMSEHDEVFREKVNKLLHDWIESLENVVENLVDDEPLKHAQSIVAQLEGGILLMKNYQDISILKNIADTIRIHYLQK</sequence>
<dbReference type="RefSeq" id="WP_048310710.1">
    <property type="nucleotide sequence ID" value="NZ_CP119526.1"/>
</dbReference>
<dbReference type="PANTHER" id="PTHR47506:SF1">
    <property type="entry name" value="HTH-TYPE TRANSCRIPTIONAL REGULATOR YJDC"/>
    <property type="match status" value="1"/>
</dbReference>
<dbReference type="Pfam" id="PF21993">
    <property type="entry name" value="TetR_C_13_2"/>
    <property type="match status" value="1"/>
</dbReference>
<keyword evidence="1" id="KW-0805">Transcription regulation</keyword>
<dbReference type="Gene3D" id="1.10.357.10">
    <property type="entry name" value="Tetracycline Repressor, domain 2"/>
    <property type="match status" value="1"/>
</dbReference>
<dbReference type="OrthoDB" id="9812484at2"/>
<proteinExistence type="predicted"/>
<dbReference type="InterPro" id="IPR036271">
    <property type="entry name" value="Tet_transcr_reg_TetR-rel_C_sf"/>
</dbReference>
<dbReference type="PROSITE" id="PS50977">
    <property type="entry name" value="HTH_TETR_2"/>
    <property type="match status" value="1"/>
</dbReference>
<gene>
    <name evidence="6" type="ORF">AB986_10210</name>
</gene>
<feature type="DNA-binding region" description="H-T-H motif" evidence="4">
    <location>
        <begin position="25"/>
        <end position="44"/>
    </location>
</feature>
<evidence type="ECO:0000256" key="2">
    <source>
        <dbReference type="ARBA" id="ARBA00023125"/>
    </source>
</evidence>
<feature type="domain" description="HTH tetR-type" evidence="5">
    <location>
        <begin position="2"/>
        <end position="62"/>
    </location>
</feature>
<evidence type="ECO:0000256" key="4">
    <source>
        <dbReference type="PROSITE-ProRule" id="PRU00335"/>
    </source>
</evidence>
<dbReference type="InterPro" id="IPR009057">
    <property type="entry name" value="Homeodomain-like_sf"/>
</dbReference>
<dbReference type="SUPFAM" id="SSF48498">
    <property type="entry name" value="Tetracyclin repressor-like, C-terminal domain"/>
    <property type="match status" value="1"/>
</dbReference>
<keyword evidence="2 4" id="KW-0238">DNA-binding</keyword>
<dbReference type="PRINTS" id="PR00455">
    <property type="entry name" value="HTHTETR"/>
</dbReference>
<dbReference type="GO" id="GO:0003677">
    <property type="term" value="F:DNA binding"/>
    <property type="evidence" value="ECO:0007669"/>
    <property type="project" value="UniProtKB-UniRule"/>
</dbReference>
<accession>A0A0J6D5G8</accession>
<dbReference type="InterPro" id="IPR054156">
    <property type="entry name" value="YxaF_TetR_C"/>
</dbReference>
<evidence type="ECO:0000259" key="5">
    <source>
        <dbReference type="PROSITE" id="PS50977"/>
    </source>
</evidence>
<organism evidence="6 7">
    <name type="scientific">Guptibacillus hwajinpoensis</name>
    <dbReference type="NCBI Taxonomy" id="208199"/>
    <lineage>
        <taxon>Bacteria</taxon>
        <taxon>Bacillati</taxon>
        <taxon>Bacillota</taxon>
        <taxon>Bacilli</taxon>
        <taxon>Bacillales</taxon>
        <taxon>Guptibacillaceae</taxon>
        <taxon>Guptibacillus</taxon>
    </lineage>
</organism>
<comment type="caution">
    <text evidence="6">The sequence shown here is derived from an EMBL/GenBank/DDBJ whole genome shotgun (WGS) entry which is preliminary data.</text>
</comment>
<dbReference type="PATRIC" id="fig|157733.3.peg.4351"/>
<keyword evidence="3" id="KW-0804">Transcription</keyword>
<evidence type="ECO:0000256" key="3">
    <source>
        <dbReference type="ARBA" id="ARBA00023163"/>
    </source>
</evidence>
<dbReference type="Pfam" id="PF00440">
    <property type="entry name" value="TetR_N"/>
    <property type="match status" value="1"/>
</dbReference>
<evidence type="ECO:0000313" key="7">
    <source>
        <dbReference type="Proteomes" id="UP000035996"/>
    </source>
</evidence>
<evidence type="ECO:0000256" key="1">
    <source>
        <dbReference type="ARBA" id="ARBA00023015"/>
    </source>
</evidence>
<dbReference type="InterPro" id="IPR001647">
    <property type="entry name" value="HTH_TetR"/>
</dbReference>
<protein>
    <submittedName>
        <fullName evidence="6">TetR family transcriptional regulator</fullName>
    </submittedName>
</protein>
<reference evidence="6" key="1">
    <citation type="submission" date="2015-06" db="EMBL/GenBank/DDBJ databases">
        <authorList>
            <person name="Liu B."/>
            <person name="Wang J."/>
            <person name="Zhu Y."/>
            <person name="Liu G."/>
            <person name="Chen Q."/>
            <person name="Zheng C."/>
            <person name="Che J."/>
            <person name="Ge C."/>
            <person name="Shi H."/>
            <person name="Pan Z."/>
            <person name="Liu X."/>
        </authorList>
    </citation>
    <scope>NUCLEOTIDE SEQUENCE [LARGE SCALE GENOMIC DNA]</scope>
    <source>
        <strain evidence="6">DSM 16346</strain>
    </source>
</reference>
<dbReference type="PANTHER" id="PTHR47506">
    <property type="entry name" value="TRANSCRIPTIONAL REGULATORY PROTEIN"/>
    <property type="match status" value="1"/>
</dbReference>
<dbReference type="AlphaFoldDB" id="A0A0J6D5G8"/>